<evidence type="ECO:0000256" key="1">
    <source>
        <dbReference type="ARBA" id="ARBA00000448"/>
    </source>
</evidence>
<comment type="catalytic activity">
    <reaction evidence="1">
        <text>Hydrolysis of terminal, non-reducing beta-D-glucosyl residues with release of beta-D-glucose.</text>
        <dbReference type="EC" id="3.2.1.21"/>
    </reaction>
</comment>
<keyword evidence="8" id="KW-0624">Polysaccharide degradation</keyword>
<keyword evidence="6" id="KW-0119">Carbohydrate metabolism</keyword>
<protein>
    <recommendedName>
        <fullName evidence="3">beta-glucosidase</fullName>
        <ecNumber evidence="3">3.2.1.21</ecNumber>
    </recommendedName>
</protein>
<dbReference type="EC" id="3.2.1.21" evidence="3"/>
<dbReference type="Pfam" id="PF00232">
    <property type="entry name" value="Glyco_hydro_1"/>
    <property type="match status" value="1"/>
</dbReference>
<dbReference type="InterPro" id="IPR001360">
    <property type="entry name" value="Glyco_hydro_1"/>
</dbReference>
<dbReference type="EMBL" id="LC326036">
    <property type="protein sequence ID" value="BBA65140.1"/>
    <property type="molecule type" value="Genomic_DNA"/>
</dbReference>
<keyword evidence="5" id="KW-0136">Cellulose degradation</keyword>
<evidence type="ECO:0000256" key="7">
    <source>
        <dbReference type="ARBA" id="ARBA00023295"/>
    </source>
</evidence>
<keyword evidence="7 9" id="KW-0326">Glycosidase</keyword>
<gene>
    <name evidence="9" type="primary">bglB2</name>
</gene>
<dbReference type="NCBIfam" id="TIGR03356">
    <property type="entry name" value="BGL"/>
    <property type="match status" value="1"/>
</dbReference>
<accession>A0A387IGB9</accession>
<dbReference type="AlphaFoldDB" id="A0A387IGB9"/>
<dbReference type="Gene3D" id="3.20.20.80">
    <property type="entry name" value="Glycosidases"/>
    <property type="match status" value="1"/>
</dbReference>
<dbReference type="GO" id="GO:0030245">
    <property type="term" value="P:cellulose catabolic process"/>
    <property type="evidence" value="ECO:0007669"/>
    <property type="project" value="UniProtKB-KW"/>
</dbReference>
<dbReference type="InterPro" id="IPR018120">
    <property type="entry name" value="Glyco_hydro_1_AS"/>
</dbReference>
<dbReference type="InterPro" id="IPR017736">
    <property type="entry name" value="Glyco_hydro_1_beta-glucosidase"/>
</dbReference>
<evidence type="ECO:0000256" key="5">
    <source>
        <dbReference type="ARBA" id="ARBA00023001"/>
    </source>
</evidence>
<evidence type="ECO:0000256" key="2">
    <source>
        <dbReference type="ARBA" id="ARBA00010838"/>
    </source>
</evidence>
<evidence type="ECO:0000313" key="9">
    <source>
        <dbReference type="EMBL" id="BBA65140.1"/>
    </source>
</evidence>
<evidence type="ECO:0000256" key="8">
    <source>
        <dbReference type="ARBA" id="ARBA00023326"/>
    </source>
</evidence>
<evidence type="ECO:0000256" key="3">
    <source>
        <dbReference type="ARBA" id="ARBA00012744"/>
    </source>
</evidence>
<dbReference type="InterPro" id="IPR033132">
    <property type="entry name" value="GH_1_N_CS"/>
</dbReference>
<organism evidence="9">
    <name type="scientific">uncultured microorganism</name>
    <dbReference type="NCBI Taxonomy" id="358574"/>
    <lineage>
        <taxon>unclassified sequences</taxon>
        <taxon>environmental samples</taxon>
    </lineage>
</organism>
<comment type="similarity">
    <text evidence="2">Belongs to the glycosyl hydrolase 1 family.</text>
</comment>
<reference evidence="9" key="1">
    <citation type="submission" date="2017-09" db="EMBL/GenBank/DDBJ databases">
        <title>Glucose-tolerant beta-glycosidases, BglB2 and BglC3.</title>
        <authorList>
            <person name="Matsuzawa T."/>
            <person name="Yaoi K."/>
        </authorList>
    </citation>
    <scope>NUCLEOTIDE SEQUENCE</scope>
</reference>
<dbReference type="PROSITE" id="PS00572">
    <property type="entry name" value="GLYCOSYL_HYDROL_F1_1"/>
    <property type="match status" value="1"/>
</dbReference>
<proteinExistence type="inferred from homology"/>
<dbReference type="PANTHER" id="PTHR10353">
    <property type="entry name" value="GLYCOSYL HYDROLASE"/>
    <property type="match status" value="1"/>
</dbReference>
<dbReference type="SUPFAM" id="SSF51445">
    <property type="entry name" value="(Trans)glycosidases"/>
    <property type="match status" value="1"/>
</dbReference>
<sequence>MQEYQFPKDFLWGAATASYQIEGAIHEDGRSESVWDRFARTPGKVDNGDTGDTACDHYHRYPEDIAIMRDLGVKAYRFSIAWPRILPDGDGAVNEAGLDFYERLVDGLLEAGIAPFATLFHWDMPQVLQDRQQGFLDRAIVDQFAHYADVVSQRLGDRVAAWATLNEPRVFTELGHLLGIHAPGVQDKSIIGQVAHHLMLAHGTAIPVLRSNIKNDAKVGIVLTMSPIEFGNEATDADRERWSLVDATANRWFGDPIFLGSYPQELLESPEFPGFTCEPGDLETINQPLDFLGLNYYQRTLLGQNGAVLGSEYSAMDWEVHPDGLYKLLKRLDERYHIPELYVTENGAAFVDVVTENGRVHDTRRVAFLDGHFAAAARAVNEGVPLKGYFVWSLLDNFEWAYGYSMRFGVVHVDFETQQRTLKDSALFYRDVIANTYGR</sequence>
<evidence type="ECO:0000256" key="6">
    <source>
        <dbReference type="ARBA" id="ARBA00023277"/>
    </source>
</evidence>
<dbReference type="FunFam" id="3.20.20.80:FF:000004">
    <property type="entry name" value="Beta-glucosidase 6-phospho-beta-glucosidase"/>
    <property type="match status" value="1"/>
</dbReference>
<evidence type="ECO:0000256" key="4">
    <source>
        <dbReference type="ARBA" id="ARBA00022801"/>
    </source>
</evidence>
<keyword evidence="4" id="KW-0378">Hydrolase</keyword>
<dbReference type="GO" id="GO:0008422">
    <property type="term" value="F:beta-glucosidase activity"/>
    <property type="evidence" value="ECO:0007669"/>
    <property type="project" value="UniProtKB-EC"/>
</dbReference>
<name>A0A387IGB9_9ZZZZ</name>
<dbReference type="PRINTS" id="PR00131">
    <property type="entry name" value="GLHYDRLASE1"/>
</dbReference>
<dbReference type="PROSITE" id="PS00653">
    <property type="entry name" value="GLYCOSYL_HYDROL_F1_2"/>
    <property type="match status" value="1"/>
</dbReference>
<dbReference type="InterPro" id="IPR017853">
    <property type="entry name" value="GH"/>
</dbReference>
<dbReference type="PANTHER" id="PTHR10353:SF36">
    <property type="entry name" value="LP05116P"/>
    <property type="match status" value="1"/>
</dbReference>